<dbReference type="EMBL" id="PRFA01000080">
    <property type="protein sequence ID" value="PWU88088.1"/>
    <property type="molecule type" value="Genomic_DNA"/>
</dbReference>
<feature type="region of interest" description="Disordered" evidence="1">
    <location>
        <begin position="871"/>
        <end position="891"/>
    </location>
</feature>
<dbReference type="Proteomes" id="UP000246121">
    <property type="component" value="Unassembled WGS sequence"/>
</dbReference>
<dbReference type="AlphaFoldDB" id="A0A2V2UZ69"/>
<dbReference type="VEuPathDB" id="TriTrypDB:TCDM_05782"/>
<dbReference type="VEuPathDB" id="TriTrypDB:TcYC6_0050800"/>
<dbReference type="InterPro" id="IPR023394">
    <property type="entry name" value="Sec7_C_sf"/>
</dbReference>
<dbReference type="VEuPathDB" id="TriTrypDB:C3747_68g68"/>
<dbReference type="InterPro" id="IPR032691">
    <property type="entry name" value="Mon2/Sec7/BIG1-like_HUS"/>
</dbReference>
<feature type="compositionally biased region" description="Polar residues" evidence="1">
    <location>
        <begin position="871"/>
        <end position="882"/>
    </location>
</feature>
<dbReference type="VEuPathDB" id="TriTrypDB:TcCLB.507037.89"/>
<organism evidence="3 4">
    <name type="scientific">Trypanosoma cruzi</name>
    <dbReference type="NCBI Taxonomy" id="5693"/>
    <lineage>
        <taxon>Eukaryota</taxon>
        <taxon>Discoba</taxon>
        <taxon>Euglenozoa</taxon>
        <taxon>Kinetoplastea</taxon>
        <taxon>Metakinetoplastina</taxon>
        <taxon>Trypanosomatida</taxon>
        <taxon>Trypanosomatidae</taxon>
        <taxon>Trypanosoma</taxon>
        <taxon>Schizotrypanum</taxon>
    </lineage>
</organism>
<dbReference type="Gene3D" id="1.10.1000.11">
    <property type="entry name" value="Arf Nucleotide-binding Site Opener,domain 2"/>
    <property type="match status" value="1"/>
</dbReference>
<dbReference type="Pfam" id="PF12783">
    <property type="entry name" value="Sec7-like_HUS"/>
    <property type="match status" value="1"/>
</dbReference>
<sequence length="1046" mass="118742">MSLSLEALNSFLRMIGRTVGGGVTMDVEFRETLKQALVAMEELARVAQEGRANFVAAPVLSALLSAFYFKKTRVVGAALSVLQQLIQDCRISYDTPIILYQYQRNKQALRCGEALFCAVDDFLVNAADAALQLKGLEVLHDLVSDDNFAYLTGSCVTRCVRTCYQVTLQSSNEAARIIARDVFFLCVLRVTRAFVEATPSERRCGTFASCTRLYDCMQDVEPDAKFTPIQIGGYATPFTDDVVNSVDKTPPLGPFNSYAAEEASSSAGSLQPREFLQYSCSDSIVASALSVFQGGKLPRALEDMLLLIKYVCRLASRTCSGSGSTSEKNPEVRVRQIALEMLESLFLEIPMANCDAEHTCATWLTMVVAATKYHLLRCIARNLSTIVPSSFFTTSVRILTLLLRKFHYHLSRELHALLAVMLFPLAVSKFSSFSQKHAVLSMVRELVSIPHLCVSFFINYDCNPAFDPAAKYGGMLELLVDFIVEMTYMDFFDPEWLSLDQQQLLRGECVSAMHSLVDSMLRWVSEDPREYTQRQLREVVGQALSKSSVGCQGVRRWHEVYLSNGWGSGGNGKGTGTSELLSADLSSSFSSSFSSASAASLKGDERGKPQNWGKPHRVGYHWKHVHCLLQNKRIAQEAMQYINRGHWRDGMKLLEQRGYISHEDEATRWPDFARFLKTYPGIERSALCSIFERVLKDSDCDRILREYMQLFPYKGVTIDVALRDTTCEFMSWERPTFEAQVWAVIQRRFGEAYAAQNPRSITVKDADAMAGVLLFLHTSLHNENMRNNRMTVEEFVRNGNECVDFAFLEQDMRDMYYRVAQRKWELDELQRTPRQVELEKKIPSLSSKIRQQQKCSSFSSIADLANEETSFSTAMNTPGNSKSFRKDNDESEGSRLLDNVVAPYTECPEGFKLRESYHQRYVDVATQHLRQLECEHRMQRLEACSLQPYIVPQYAQHVRPMLLMLYPQIAATLYMGFRVLEERPIFRLILSTYDMLYDLAAVFVVNLSGLRVAVERQIRRWLEDENAQRLLPPIRGTFMLPLMNLL</sequence>
<dbReference type="VEuPathDB" id="TriTrypDB:TcBrA4_0035180"/>
<evidence type="ECO:0000259" key="2">
    <source>
        <dbReference type="PROSITE" id="PS50190"/>
    </source>
</evidence>
<dbReference type="VEuPathDB" id="TriTrypDB:TCSYLVIO_005390"/>
<reference evidence="3 4" key="1">
    <citation type="journal article" date="2018" name="Microb. Genom.">
        <title>Expanding an expanded genome: long-read sequencing of Trypanosoma cruzi.</title>
        <authorList>
            <person name="Berna L."/>
            <person name="Rodriguez M."/>
            <person name="Chiribao M.L."/>
            <person name="Parodi-Talice A."/>
            <person name="Pita S."/>
            <person name="Rijo G."/>
            <person name="Alvarez-Valin F."/>
            <person name="Robello C."/>
        </authorList>
    </citation>
    <scope>NUCLEOTIDE SEQUENCE [LARGE SCALE GENOMIC DNA]</scope>
    <source>
        <strain evidence="3 4">Dm28c</strain>
    </source>
</reference>
<feature type="domain" description="SEC7" evidence="2">
    <location>
        <begin position="648"/>
        <end position="822"/>
    </location>
</feature>
<dbReference type="PANTHER" id="PTHR10663:SF391">
    <property type="entry name" value="SEC7 DOMAIN-CONTAINING PROTEIN"/>
    <property type="match status" value="1"/>
</dbReference>
<dbReference type="PROSITE" id="PS50190">
    <property type="entry name" value="SEC7"/>
    <property type="match status" value="1"/>
</dbReference>
<accession>A0A2V2UZ69</accession>
<dbReference type="InterPro" id="IPR035999">
    <property type="entry name" value="Sec7_dom_sf"/>
</dbReference>
<dbReference type="VEuPathDB" id="TriTrypDB:TcCLB.511543.10"/>
<dbReference type="SUPFAM" id="SSF48425">
    <property type="entry name" value="Sec7 domain"/>
    <property type="match status" value="1"/>
</dbReference>
<dbReference type="VEuPathDB" id="TriTrypDB:TcCLB.508707.30"/>
<dbReference type="VEuPathDB" id="TriTrypDB:C4B63_80g45"/>
<dbReference type="VEuPathDB" id="TriTrypDB:ECC02_004041"/>
<dbReference type="Pfam" id="PF01369">
    <property type="entry name" value="Sec7"/>
    <property type="match status" value="1"/>
</dbReference>
<dbReference type="GO" id="GO:0005085">
    <property type="term" value="F:guanyl-nucleotide exchange factor activity"/>
    <property type="evidence" value="ECO:0007669"/>
    <property type="project" value="InterPro"/>
</dbReference>
<name>A0A2V2UZ69_TRYCR</name>
<dbReference type="SMART" id="SM00222">
    <property type="entry name" value="Sec7"/>
    <property type="match status" value="1"/>
</dbReference>
<evidence type="ECO:0000256" key="1">
    <source>
        <dbReference type="SAM" id="MobiDB-lite"/>
    </source>
</evidence>
<gene>
    <name evidence="3" type="ORF">C4B63_80g45</name>
</gene>
<dbReference type="GO" id="GO:0032012">
    <property type="term" value="P:regulation of ARF protein signal transduction"/>
    <property type="evidence" value="ECO:0007669"/>
    <property type="project" value="InterPro"/>
</dbReference>
<proteinExistence type="predicted"/>
<evidence type="ECO:0000313" key="3">
    <source>
        <dbReference type="EMBL" id="PWU88088.1"/>
    </source>
</evidence>
<dbReference type="VEuPathDB" id="TriTrypDB:TcCL_NonESM05062"/>
<dbReference type="VEuPathDB" id="TriTrypDB:BCY84_08343"/>
<dbReference type="VEuPathDB" id="TriTrypDB:Tc_MARK_3406"/>
<protein>
    <recommendedName>
        <fullName evidence="2">SEC7 domain-containing protein</fullName>
    </recommendedName>
</protein>
<comment type="caution">
    <text evidence="3">The sequence shown here is derived from an EMBL/GenBank/DDBJ whole genome shotgun (WGS) entry which is preliminary data.</text>
</comment>
<dbReference type="InterPro" id="IPR000904">
    <property type="entry name" value="Sec7_dom"/>
</dbReference>
<dbReference type="VEuPathDB" id="TriTrypDB:TcG_04124"/>
<evidence type="ECO:0000313" key="4">
    <source>
        <dbReference type="Proteomes" id="UP000246121"/>
    </source>
</evidence>
<dbReference type="PANTHER" id="PTHR10663">
    <property type="entry name" value="GUANYL-NUCLEOTIDE EXCHANGE FACTOR"/>
    <property type="match status" value="1"/>
</dbReference>